<dbReference type="AlphaFoldDB" id="A0A1H3RRE3"/>
<keyword evidence="1" id="KW-0812">Transmembrane</keyword>
<organism evidence="2 3">
    <name type="scientific">Micromonospora pattaloongensis</name>
    <dbReference type="NCBI Taxonomy" id="405436"/>
    <lineage>
        <taxon>Bacteria</taxon>
        <taxon>Bacillati</taxon>
        <taxon>Actinomycetota</taxon>
        <taxon>Actinomycetes</taxon>
        <taxon>Micromonosporales</taxon>
        <taxon>Micromonosporaceae</taxon>
        <taxon>Micromonospora</taxon>
    </lineage>
</organism>
<feature type="transmembrane region" description="Helical" evidence="1">
    <location>
        <begin position="95"/>
        <end position="116"/>
    </location>
</feature>
<feature type="transmembrane region" description="Helical" evidence="1">
    <location>
        <begin position="148"/>
        <end position="167"/>
    </location>
</feature>
<sequence>MTEVRSSAMLALRGAIAVLFGLWAVFWPRLTVYALALLFGAFALVNSAFVLIDLARRGDGTRQQRLRRRAPQVIAALLGVAAGLATLIWPQISVLVLVTLIGAWAVITGVGDIWAAAQQRGHWLIAVTGAVTVAAGVLVLVLPTLGALAIAQVIGVYALVVGVLMLIDAARVRRAGTSGGAAPAGAR</sequence>
<dbReference type="PANTHER" id="PTHR34989">
    <property type="entry name" value="PROTEIN HDED"/>
    <property type="match status" value="1"/>
</dbReference>
<proteinExistence type="predicted"/>
<evidence type="ECO:0000256" key="1">
    <source>
        <dbReference type="SAM" id="Phobius"/>
    </source>
</evidence>
<dbReference type="GO" id="GO:0005886">
    <property type="term" value="C:plasma membrane"/>
    <property type="evidence" value="ECO:0007669"/>
    <property type="project" value="TreeGrafter"/>
</dbReference>
<dbReference type="PANTHER" id="PTHR34989:SF1">
    <property type="entry name" value="PROTEIN HDED"/>
    <property type="match status" value="1"/>
</dbReference>
<dbReference type="InterPro" id="IPR052712">
    <property type="entry name" value="Acid_resist_chaperone_HdeD"/>
</dbReference>
<feature type="transmembrane region" description="Helical" evidence="1">
    <location>
        <begin position="123"/>
        <end position="142"/>
    </location>
</feature>
<keyword evidence="1" id="KW-1133">Transmembrane helix</keyword>
<protein>
    <submittedName>
        <fullName evidence="2">Uncharacterized membrane protein HdeD, DUF308 family</fullName>
    </submittedName>
</protein>
<dbReference type="EMBL" id="FNPH01000009">
    <property type="protein sequence ID" value="SDZ28272.1"/>
    <property type="molecule type" value="Genomic_DNA"/>
</dbReference>
<name>A0A1H3RRE3_9ACTN</name>
<reference evidence="3" key="1">
    <citation type="submission" date="2016-10" db="EMBL/GenBank/DDBJ databases">
        <authorList>
            <person name="Varghese N."/>
            <person name="Submissions S."/>
        </authorList>
    </citation>
    <scope>NUCLEOTIDE SEQUENCE [LARGE SCALE GENOMIC DNA]</scope>
    <source>
        <strain evidence="3">DSM 45245</strain>
    </source>
</reference>
<feature type="transmembrane region" description="Helical" evidence="1">
    <location>
        <begin position="73"/>
        <end position="89"/>
    </location>
</feature>
<dbReference type="InterPro" id="IPR005325">
    <property type="entry name" value="DUF308_memb"/>
</dbReference>
<gene>
    <name evidence="2" type="ORF">SAMN05444365_10926</name>
</gene>
<evidence type="ECO:0000313" key="3">
    <source>
        <dbReference type="Proteomes" id="UP000242415"/>
    </source>
</evidence>
<dbReference type="Pfam" id="PF03729">
    <property type="entry name" value="DUF308"/>
    <property type="match status" value="3"/>
</dbReference>
<dbReference type="Proteomes" id="UP000242415">
    <property type="component" value="Unassembled WGS sequence"/>
</dbReference>
<feature type="transmembrane region" description="Helical" evidence="1">
    <location>
        <begin position="7"/>
        <end position="26"/>
    </location>
</feature>
<keyword evidence="3" id="KW-1185">Reference proteome</keyword>
<feature type="transmembrane region" description="Helical" evidence="1">
    <location>
        <begin position="32"/>
        <end position="52"/>
    </location>
</feature>
<evidence type="ECO:0000313" key="2">
    <source>
        <dbReference type="EMBL" id="SDZ28272.1"/>
    </source>
</evidence>
<accession>A0A1H3RRE3</accession>
<dbReference type="STRING" id="405436.SAMN05444365_10926"/>
<keyword evidence="1" id="KW-0472">Membrane</keyword>